<dbReference type="GO" id="GO:0015658">
    <property type="term" value="F:branched-chain amino acid transmembrane transporter activity"/>
    <property type="evidence" value="ECO:0007669"/>
    <property type="project" value="InterPro"/>
</dbReference>
<evidence type="ECO:0000256" key="4">
    <source>
        <dbReference type="ARBA" id="ARBA00022989"/>
    </source>
</evidence>
<proteinExistence type="predicted"/>
<evidence type="ECO:0000256" key="2">
    <source>
        <dbReference type="ARBA" id="ARBA00022475"/>
    </source>
</evidence>
<dbReference type="InterPro" id="IPR001851">
    <property type="entry name" value="ABC_transp_permease"/>
</dbReference>
<name>A0A8T5VAV4_9BRAD</name>
<protein>
    <submittedName>
        <fullName evidence="6">Branched-chain amino acid ABC transporter permease</fullName>
    </submittedName>
</protein>
<reference evidence="6" key="1">
    <citation type="journal article" date="2017" name="Syst. Appl. Microbiol.">
        <title>Soybeans inoculated with root zone soils of Canadian native legumes harbour diverse and novel Bradyrhizobium spp. that possess agricultural potential.</title>
        <authorList>
            <person name="Bromfield E.S.P."/>
            <person name="Cloutier S."/>
            <person name="Tambong J.T."/>
            <person name="Tran Thi T.V."/>
        </authorList>
    </citation>
    <scope>NUCLEOTIDE SEQUENCE</scope>
    <source>
        <strain evidence="6">1S5</strain>
    </source>
</reference>
<reference evidence="6" key="2">
    <citation type="submission" date="2022-04" db="EMBL/GenBank/DDBJ databases">
        <authorList>
            <person name="Bromfield E.S.P."/>
            <person name="Cloutier S."/>
        </authorList>
    </citation>
    <scope>NUCLEOTIDE SEQUENCE</scope>
    <source>
        <strain evidence="6">1S5</strain>
    </source>
</reference>
<evidence type="ECO:0000313" key="6">
    <source>
        <dbReference type="EMBL" id="UPT86967.1"/>
    </source>
</evidence>
<dbReference type="EMBL" id="CP096255">
    <property type="protein sequence ID" value="UPT86967.1"/>
    <property type="molecule type" value="Genomic_DNA"/>
</dbReference>
<keyword evidence="2" id="KW-1003">Cell membrane</keyword>
<dbReference type="AlphaFoldDB" id="A0A8T5VAV4"/>
<organism evidence="6 7">
    <name type="scientific">Bradyrhizobium barranii subsp. apii</name>
    <dbReference type="NCBI Taxonomy" id="2819348"/>
    <lineage>
        <taxon>Bacteria</taxon>
        <taxon>Pseudomonadati</taxon>
        <taxon>Pseudomonadota</taxon>
        <taxon>Alphaproteobacteria</taxon>
        <taxon>Hyphomicrobiales</taxon>
        <taxon>Nitrobacteraceae</taxon>
        <taxon>Bradyrhizobium</taxon>
        <taxon>Bradyrhizobium barranii</taxon>
    </lineage>
</organism>
<dbReference type="Proteomes" id="UP000551709">
    <property type="component" value="Chromosome"/>
</dbReference>
<dbReference type="Pfam" id="PF02653">
    <property type="entry name" value="BPD_transp_2"/>
    <property type="match status" value="1"/>
</dbReference>
<keyword evidence="4" id="KW-1133">Transmembrane helix</keyword>
<gene>
    <name evidence="6" type="ORF">HAP41_0000043270</name>
</gene>
<sequence>MILLILLYLPAVTPDYFAVFVTRVVLLCLLALSFDLAWGYGGIMSFGQALYFGAAGYASALMARDVGVTSAFIILPLAILLGSLFAAVIGALILIARHPPALIVVAIGTMSGAYIAERVARGWYYLGGQNGISGLPYLTVSGTDITEGPVFYYCALGLLLVVYLSCRWLTRSQFGLALAAARQNERRAAFLGAPVQAMRMIVFTLAGGIAGLGGSLYAFHEGFVGPVIIGVALSTKVVIGVLLGGTGSLIGAVLGMFTIELASYLLADRYAGIWPMLLGLLLLAVVLVRPSGLISLLVSDKERVARSAVGRLRTLQERVGAA</sequence>
<evidence type="ECO:0000256" key="5">
    <source>
        <dbReference type="ARBA" id="ARBA00023136"/>
    </source>
</evidence>
<dbReference type="InterPro" id="IPR043428">
    <property type="entry name" value="LivM-like"/>
</dbReference>
<dbReference type="GO" id="GO:0005886">
    <property type="term" value="C:plasma membrane"/>
    <property type="evidence" value="ECO:0007669"/>
    <property type="project" value="UniProtKB-SubCell"/>
</dbReference>
<comment type="subcellular location">
    <subcellularLocation>
        <location evidence="1">Cell membrane</location>
        <topology evidence="1">Multi-pass membrane protein</topology>
    </subcellularLocation>
</comment>
<keyword evidence="3" id="KW-0812">Transmembrane</keyword>
<keyword evidence="5" id="KW-0472">Membrane</keyword>
<dbReference type="PANTHER" id="PTHR30482">
    <property type="entry name" value="HIGH-AFFINITY BRANCHED-CHAIN AMINO ACID TRANSPORT SYSTEM PERMEASE"/>
    <property type="match status" value="1"/>
</dbReference>
<dbReference type="CDD" id="cd06581">
    <property type="entry name" value="TM_PBP1_LivM_like"/>
    <property type="match status" value="1"/>
</dbReference>
<dbReference type="PANTHER" id="PTHR30482:SF17">
    <property type="entry name" value="ABC TRANSPORTER ATP-BINDING PROTEIN"/>
    <property type="match status" value="1"/>
</dbReference>
<accession>A0A8T5VAV4</accession>
<evidence type="ECO:0000313" key="7">
    <source>
        <dbReference type="Proteomes" id="UP000551709"/>
    </source>
</evidence>
<evidence type="ECO:0000256" key="3">
    <source>
        <dbReference type="ARBA" id="ARBA00022692"/>
    </source>
</evidence>
<dbReference type="RefSeq" id="WP_224580583.1">
    <property type="nucleotide sequence ID" value="NZ_CP096255.1"/>
</dbReference>
<evidence type="ECO:0000256" key="1">
    <source>
        <dbReference type="ARBA" id="ARBA00004651"/>
    </source>
</evidence>